<evidence type="ECO:0000256" key="2">
    <source>
        <dbReference type="SAM" id="MobiDB-lite"/>
    </source>
</evidence>
<evidence type="ECO:0000313" key="5">
    <source>
        <dbReference type="Proteomes" id="UP001153737"/>
    </source>
</evidence>
<dbReference type="EMBL" id="OU896711">
    <property type="protein sequence ID" value="CAG9821691.1"/>
    <property type="molecule type" value="Genomic_DNA"/>
</dbReference>
<dbReference type="Pfam" id="PF15386">
    <property type="entry name" value="Tantalus"/>
    <property type="match status" value="1"/>
</dbReference>
<keyword evidence="1" id="KW-0597">Phosphoprotein</keyword>
<protein>
    <recommendedName>
        <fullName evidence="3">Tantalus-like domain-containing protein</fullName>
    </recommendedName>
</protein>
<proteinExistence type="predicted"/>
<evidence type="ECO:0000259" key="3">
    <source>
        <dbReference type="Pfam" id="PF15386"/>
    </source>
</evidence>
<organism evidence="4 5">
    <name type="scientific">Phaedon cochleariae</name>
    <name type="common">Mustard beetle</name>
    <dbReference type="NCBI Taxonomy" id="80249"/>
    <lineage>
        <taxon>Eukaryota</taxon>
        <taxon>Metazoa</taxon>
        <taxon>Ecdysozoa</taxon>
        <taxon>Arthropoda</taxon>
        <taxon>Hexapoda</taxon>
        <taxon>Insecta</taxon>
        <taxon>Pterygota</taxon>
        <taxon>Neoptera</taxon>
        <taxon>Endopterygota</taxon>
        <taxon>Coleoptera</taxon>
        <taxon>Polyphaga</taxon>
        <taxon>Cucujiformia</taxon>
        <taxon>Chrysomeloidea</taxon>
        <taxon>Chrysomelidae</taxon>
        <taxon>Chrysomelinae</taxon>
        <taxon>Chrysomelini</taxon>
        <taxon>Phaedon</taxon>
    </lineage>
</organism>
<evidence type="ECO:0000313" key="4">
    <source>
        <dbReference type="EMBL" id="CAG9821691.1"/>
    </source>
</evidence>
<dbReference type="AlphaFoldDB" id="A0A9N9SJ10"/>
<name>A0A9N9SJ10_PHACE</name>
<reference evidence="4" key="2">
    <citation type="submission" date="2022-10" db="EMBL/GenBank/DDBJ databases">
        <authorList>
            <consortium name="ENA_rothamsted_submissions"/>
            <consortium name="culmorum"/>
            <person name="King R."/>
        </authorList>
    </citation>
    <scope>NUCLEOTIDE SEQUENCE</scope>
</reference>
<gene>
    <name evidence="4" type="ORF">PHAECO_LOCUS9330</name>
</gene>
<accession>A0A9N9SJ10</accession>
<feature type="region of interest" description="Disordered" evidence="2">
    <location>
        <begin position="1"/>
        <end position="54"/>
    </location>
</feature>
<keyword evidence="5" id="KW-1185">Reference proteome</keyword>
<reference evidence="4" key="1">
    <citation type="submission" date="2022-01" db="EMBL/GenBank/DDBJ databases">
        <authorList>
            <person name="King R."/>
        </authorList>
    </citation>
    <scope>NUCLEOTIDE SEQUENCE</scope>
</reference>
<dbReference type="InterPro" id="IPR028149">
    <property type="entry name" value="Tantalus-like"/>
</dbReference>
<sequence length="170" mass="19605">MPNTEEVLDVDMAQLEIKDGAKKRTSSSISENDERPDENASKSEIPLEGTVRRSGRKRIRPVEFDKRRVLSKPKKLLDDLNSKQIVNYYLDKTVKRTPPTLETIFEEPNPKTVMSTRKFRRLISFPSDVASKNRLKVKKRVMKAKLVSSSPRKKMSMETLLQKLSSIDEK</sequence>
<dbReference type="OrthoDB" id="8035741at2759"/>
<evidence type="ECO:0000256" key="1">
    <source>
        <dbReference type="ARBA" id="ARBA00022553"/>
    </source>
</evidence>
<feature type="domain" description="Tantalus-like" evidence="3">
    <location>
        <begin position="72"/>
        <end position="111"/>
    </location>
</feature>
<dbReference type="Proteomes" id="UP001153737">
    <property type="component" value="Chromosome 5"/>
</dbReference>